<dbReference type="InterPro" id="IPR039437">
    <property type="entry name" value="FrzH/put_lumazine-bd"/>
</dbReference>
<proteinExistence type="predicted"/>
<dbReference type="InterPro" id="IPR032710">
    <property type="entry name" value="NTF2-like_dom_sf"/>
</dbReference>
<evidence type="ECO:0000313" key="1">
    <source>
        <dbReference type="EMBL" id="MCF2948051.1"/>
    </source>
</evidence>
<accession>A0ABS9D599</accession>
<gene>
    <name evidence="1" type="ORF">L0668_08035</name>
</gene>
<keyword evidence="2" id="KW-1185">Reference proteome</keyword>
<name>A0ABS9D599_9ALTE</name>
<comment type="caution">
    <text evidence="1">The sequence shown here is derived from an EMBL/GenBank/DDBJ whole genome shotgun (WGS) entry which is preliminary data.</text>
</comment>
<dbReference type="Pfam" id="PF12893">
    <property type="entry name" value="Lumazine_bd_2"/>
    <property type="match status" value="1"/>
</dbReference>
<dbReference type="EMBL" id="JAKGAS010000003">
    <property type="protein sequence ID" value="MCF2948051.1"/>
    <property type="molecule type" value="Genomic_DNA"/>
</dbReference>
<organism evidence="1 2">
    <name type="scientific">Paraglaciecola algarum</name>
    <dbReference type="NCBI Taxonomy" id="3050085"/>
    <lineage>
        <taxon>Bacteria</taxon>
        <taxon>Pseudomonadati</taxon>
        <taxon>Pseudomonadota</taxon>
        <taxon>Gammaproteobacteria</taxon>
        <taxon>Alteromonadales</taxon>
        <taxon>Alteromonadaceae</taxon>
        <taxon>Paraglaciecola</taxon>
    </lineage>
</organism>
<evidence type="ECO:0000313" key="2">
    <source>
        <dbReference type="Proteomes" id="UP001521137"/>
    </source>
</evidence>
<reference evidence="1 2" key="1">
    <citation type="submission" date="2022-01" db="EMBL/GenBank/DDBJ databases">
        <title>Paraglaciecola sp. G1-23.</title>
        <authorList>
            <person name="Jin M.S."/>
            <person name="Han D.M."/>
            <person name="Kim H.M."/>
            <person name="Jeon C.O."/>
        </authorList>
    </citation>
    <scope>NUCLEOTIDE SEQUENCE [LARGE SCALE GENOMIC DNA]</scope>
    <source>
        <strain evidence="1 2">G1-23</strain>
    </source>
</reference>
<protein>
    <submittedName>
        <fullName evidence="1">Nuclear transport factor 2 family protein</fullName>
    </submittedName>
</protein>
<dbReference type="Gene3D" id="3.10.450.50">
    <property type="match status" value="1"/>
</dbReference>
<dbReference type="Proteomes" id="UP001521137">
    <property type="component" value="Unassembled WGS sequence"/>
</dbReference>
<sequence>MNNQDFQTVTAVLQDYFEGLHQANTKRLSQICVEELVLSSPNLRRSRKEWFELIMARPIPQVEGHPFNYKILSLDVIGDQAMAKLSCPLLGSEYIDFIGLLKENGEWKIINKMYVDLIETN</sequence>
<dbReference type="RefSeq" id="WP_235311617.1">
    <property type="nucleotide sequence ID" value="NZ_JAKGAS010000003.1"/>
</dbReference>
<dbReference type="SUPFAM" id="SSF54427">
    <property type="entry name" value="NTF2-like"/>
    <property type="match status" value="1"/>
</dbReference>